<protein>
    <submittedName>
        <fullName evidence="9">Uncharacterized protein</fullName>
    </submittedName>
</protein>
<dbReference type="GO" id="GO:0016831">
    <property type="term" value="F:carboxy-lyase activity"/>
    <property type="evidence" value="ECO:0007669"/>
    <property type="project" value="UniProtKB-KW"/>
</dbReference>
<evidence type="ECO:0000256" key="5">
    <source>
        <dbReference type="ARBA" id="ARBA00023239"/>
    </source>
</evidence>
<dbReference type="Pfam" id="PF00282">
    <property type="entry name" value="Pyridoxal_deC"/>
    <property type="match status" value="1"/>
</dbReference>
<gene>
    <name evidence="8" type="ORF">BJG266_LOCUS19009</name>
    <name evidence="9" type="ORF">QVE165_LOCUS21656</name>
</gene>
<evidence type="ECO:0000256" key="6">
    <source>
        <dbReference type="PIRSR" id="PIRSR602129-50"/>
    </source>
</evidence>
<dbReference type="PROSITE" id="PS00392">
    <property type="entry name" value="DDC_GAD_HDC_YDC"/>
    <property type="match status" value="1"/>
</dbReference>
<dbReference type="SUPFAM" id="SSF53383">
    <property type="entry name" value="PLP-dependent transferases"/>
    <property type="match status" value="1"/>
</dbReference>
<feature type="modified residue" description="N6-(pyridoxal phosphate)lysine" evidence="6">
    <location>
        <position position="375"/>
    </location>
</feature>
<evidence type="ECO:0000256" key="2">
    <source>
        <dbReference type="ARBA" id="ARBA00009533"/>
    </source>
</evidence>
<dbReference type="InterPro" id="IPR002129">
    <property type="entry name" value="PyrdxlP-dep_de-COase"/>
</dbReference>
<dbReference type="InterPro" id="IPR015422">
    <property type="entry name" value="PyrdxlP-dep_Trfase_small"/>
</dbReference>
<keyword evidence="10" id="KW-1185">Reference proteome</keyword>
<evidence type="ECO:0000256" key="1">
    <source>
        <dbReference type="ARBA" id="ARBA00001933"/>
    </source>
</evidence>
<dbReference type="PRINTS" id="PR00800">
    <property type="entry name" value="YHDCRBOXLASE"/>
</dbReference>
<dbReference type="InterPro" id="IPR015424">
    <property type="entry name" value="PyrdxlP-dep_Trfase"/>
</dbReference>
<organism evidence="9 10">
    <name type="scientific">Adineta steineri</name>
    <dbReference type="NCBI Taxonomy" id="433720"/>
    <lineage>
        <taxon>Eukaryota</taxon>
        <taxon>Metazoa</taxon>
        <taxon>Spiralia</taxon>
        <taxon>Gnathifera</taxon>
        <taxon>Rotifera</taxon>
        <taxon>Eurotatoria</taxon>
        <taxon>Bdelloidea</taxon>
        <taxon>Adinetida</taxon>
        <taxon>Adinetidae</taxon>
        <taxon>Adineta</taxon>
    </lineage>
</organism>
<dbReference type="GO" id="GO:0019752">
    <property type="term" value="P:carboxylic acid metabolic process"/>
    <property type="evidence" value="ECO:0007669"/>
    <property type="project" value="InterPro"/>
</dbReference>
<dbReference type="Proteomes" id="UP000663877">
    <property type="component" value="Unassembled WGS sequence"/>
</dbReference>
<keyword evidence="5 7" id="KW-0456">Lyase</keyword>
<dbReference type="Gene3D" id="1.20.1340.10">
    <property type="entry name" value="dopa decarboxylase, N-terminal domain"/>
    <property type="match status" value="1"/>
</dbReference>
<dbReference type="InterPro" id="IPR021115">
    <property type="entry name" value="Pyridoxal-P_BS"/>
</dbReference>
<comment type="cofactor">
    <cofactor evidence="1 6 7">
        <name>pyridoxal 5'-phosphate</name>
        <dbReference type="ChEBI" id="CHEBI:597326"/>
    </cofactor>
</comment>
<dbReference type="InterPro" id="IPR015421">
    <property type="entry name" value="PyrdxlP-dep_Trfase_major"/>
</dbReference>
<evidence type="ECO:0000256" key="7">
    <source>
        <dbReference type="RuleBase" id="RU000382"/>
    </source>
</evidence>
<evidence type="ECO:0000313" key="9">
    <source>
        <dbReference type="EMBL" id="CAF1125851.1"/>
    </source>
</evidence>
<sequence>MANIDKTIMSDRFEETAEQVVRRMSLCAPDTLDEVRYRRSSIILTHNYQVANIDVDLSVHKRIESSTEHKQELSPISASLDPTDWASTRAEAHKMLDISLDFLEKARDRPVWVPLPTDVRRRLLLEALPEYGKPIADVCQDVVNNVLPYSGGNTHPRFWGWVHGSGTVGGVIAEMMAASMNSNVGLCSHSGVLIERQVIEWMRQLFEFPAETGGGLIVSGTSMAAVICLAVARYHALNQVRRDGLVKLGVQLVAYSSTQTHVCVAKALELLGLGIQALRLVPVDKEYHIDIQALKNMIQEDQQQGLTPFCIVGNAGTVGTGAFDDLDALATIAKENNIWFHVDGAFGSFVILDPKRRHLIAGLSKADSLAFDFHKWLHAPYAAGCVLLREIGMLHGTFSSPRNYLVGTKRGFAADNPWFCEMGIELSRPCRALKVWFNIKEHGIIRLGQSIAANCDQAQYLASLLSKHDFIRVLTPVSLNIVNFRLEPHELNNFDPETIDIFNDEVVNDVQEQGIAIPSTTRLNERLYIRICITNHRSTLADFDLFVNAIIELCQVRVVSMNK</sequence>
<dbReference type="Gene3D" id="3.90.1150.10">
    <property type="entry name" value="Aspartate Aminotransferase, domain 1"/>
    <property type="match status" value="1"/>
</dbReference>
<evidence type="ECO:0000313" key="8">
    <source>
        <dbReference type="EMBL" id="CAF1058217.1"/>
    </source>
</evidence>
<keyword evidence="4 6" id="KW-0663">Pyridoxal phosphate</keyword>
<comment type="similarity">
    <text evidence="2 7">Belongs to the group II decarboxylase family.</text>
</comment>
<dbReference type="GO" id="GO:0006520">
    <property type="term" value="P:amino acid metabolic process"/>
    <property type="evidence" value="ECO:0007669"/>
    <property type="project" value="InterPro"/>
</dbReference>
<dbReference type="GO" id="GO:0030170">
    <property type="term" value="F:pyridoxal phosphate binding"/>
    <property type="evidence" value="ECO:0007669"/>
    <property type="project" value="InterPro"/>
</dbReference>
<evidence type="ECO:0000256" key="4">
    <source>
        <dbReference type="ARBA" id="ARBA00022898"/>
    </source>
</evidence>
<proteinExistence type="inferred from homology"/>
<evidence type="ECO:0000313" key="10">
    <source>
        <dbReference type="Proteomes" id="UP000663832"/>
    </source>
</evidence>
<dbReference type="Proteomes" id="UP000663832">
    <property type="component" value="Unassembled WGS sequence"/>
</dbReference>
<dbReference type="EMBL" id="CAJNOI010000100">
    <property type="protein sequence ID" value="CAF1058217.1"/>
    <property type="molecule type" value="Genomic_DNA"/>
</dbReference>
<dbReference type="OrthoDB" id="392571at2759"/>
<dbReference type="InterPro" id="IPR010977">
    <property type="entry name" value="Aromatic_deC"/>
</dbReference>
<accession>A0A814QWJ3</accession>
<name>A0A814QWJ3_9BILA</name>
<evidence type="ECO:0000256" key="3">
    <source>
        <dbReference type="ARBA" id="ARBA00022793"/>
    </source>
</evidence>
<keyword evidence="3" id="KW-0210">Decarboxylase</keyword>
<reference evidence="9" key="1">
    <citation type="submission" date="2021-02" db="EMBL/GenBank/DDBJ databases">
        <authorList>
            <person name="Nowell W R."/>
        </authorList>
    </citation>
    <scope>NUCLEOTIDE SEQUENCE</scope>
</reference>
<dbReference type="PANTHER" id="PTHR11999">
    <property type="entry name" value="GROUP II PYRIDOXAL-5-PHOSPHATE DECARBOXYLASE"/>
    <property type="match status" value="1"/>
</dbReference>
<dbReference type="PANTHER" id="PTHR11999:SF70">
    <property type="entry name" value="MIP05841P"/>
    <property type="match status" value="1"/>
</dbReference>
<dbReference type="EMBL" id="CAJNOM010000140">
    <property type="protein sequence ID" value="CAF1125851.1"/>
    <property type="molecule type" value="Genomic_DNA"/>
</dbReference>
<comment type="caution">
    <text evidence="9">The sequence shown here is derived from an EMBL/GenBank/DDBJ whole genome shotgun (WGS) entry which is preliminary data.</text>
</comment>
<dbReference type="Gene3D" id="3.40.640.10">
    <property type="entry name" value="Type I PLP-dependent aspartate aminotransferase-like (Major domain)"/>
    <property type="match status" value="1"/>
</dbReference>
<dbReference type="AlphaFoldDB" id="A0A814QWJ3"/>